<name>A0ABN9PD62_9DINO</name>
<keyword evidence="2" id="KW-1185">Reference proteome</keyword>
<comment type="caution">
    <text evidence="1">The sequence shown here is derived from an EMBL/GenBank/DDBJ whole genome shotgun (WGS) entry which is preliminary data.</text>
</comment>
<evidence type="ECO:0000313" key="1">
    <source>
        <dbReference type="EMBL" id="CAK0790659.1"/>
    </source>
</evidence>
<dbReference type="EMBL" id="CAUYUJ010000457">
    <property type="protein sequence ID" value="CAK0790659.1"/>
    <property type="molecule type" value="Genomic_DNA"/>
</dbReference>
<gene>
    <name evidence="1" type="ORF">PCOR1329_LOCUS1878</name>
</gene>
<reference evidence="1" key="1">
    <citation type="submission" date="2023-10" db="EMBL/GenBank/DDBJ databases">
        <authorList>
            <person name="Chen Y."/>
            <person name="Shah S."/>
            <person name="Dougan E. K."/>
            <person name="Thang M."/>
            <person name="Chan C."/>
        </authorList>
    </citation>
    <scope>NUCLEOTIDE SEQUENCE [LARGE SCALE GENOMIC DNA]</scope>
</reference>
<protein>
    <submittedName>
        <fullName evidence="1">Uncharacterized protein</fullName>
    </submittedName>
</protein>
<organism evidence="1 2">
    <name type="scientific">Prorocentrum cordatum</name>
    <dbReference type="NCBI Taxonomy" id="2364126"/>
    <lineage>
        <taxon>Eukaryota</taxon>
        <taxon>Sar</taxon>
        <taxon>Alveolata</taxon>
        <taxon>Dinophyceae</taxon>
        <taxon>Prorocentrales</taxon>
        <taxon>Prorocentraceae</taxon>
        <taxon>Prorocentrum</taxon>
    </lineage>
</organism>
<dbReference type="Proteomes" id="UP001189429">
    <property type="component" value="Unassembled WGS sequence"/>
</dbReference>
<accession>A0ABN9PD62</accession>
<proteinExistence type="predicted"/>
<sequence>MVHASTAKSIELADSRFSRSLCHQRQGLQPTGRRADTEVRPWVLHALLQRSGGRQREEPASRNTLLQCFQQFKHATEKDFVQMLEVTPMSPVHPGFKKLRCRHDAQGGVRILGHGYF</sequence>
<evidence type="ECO:0000313" key="2">
    <source>
        <dbReference type="Proteomes" id="UP001189429"/>
    </source>
</evidence>